<evidence type="ECO:0000259" key="14">
    <source>
        <dbReference type="PROSITE" id="PS50805"/>
    </source>
</evidence>
<feature type="domain" description="C2H2-type" evidence="13">
    <location>
        <begin position="431"/>
        <end position="458"/>
    </location>
</feature>
<reference evidence="16" key="1">
    <citation type="submission" date="2025-08" db="UniProtKB">
        <authorList>
            <consortium name="RefSeq"/>
        </authorList>
    </citation>
    <scope>IDENTIFICATION</scope>
</reference>
<proteinExistence type="inferred from homology"/>
<dbReference type="PROSITE" id="PS50805">
    <property type="entry name" value="KRAB"/>
    <property type="match status" value="1"/>
</dbReference>
<keyword evidence="10" id="KW-0539">Nucleus</keyword>
<dbReference type="Gene3D" id="3.30.160.60">
    <property type="entry name" value="Classic Zinc Finger"/>
    <property type="match status" value="10"/>
</dbReference>
<feature type="domain" description="C2H2-type" evidence="13">
    <location>
        <begin position="543"/>
        <end position="570"/>
    </location>
</feature>
<dbReference type="InterPro" id="IPR036051">
    <property type="entry name" value="KRAB_dom_sf"/>
</dbReference>
<feature type="domain" description="KRAB" evidence="14">
    <location>
        <begin position="12"/>
        <end position="85"/>
    </location>
</feature>
<dbReference type="InterPro" id="IPR001909">
    <property type="entry name" value="KRAB"/>
</dbReference>
<keyword evidence="4" id="KW-0677">Repeat</keyword>
<keyword evidence="9" id="KW-0804">Transcription</keyword>
<evidence type="ECO:0000313" key="15">
    <source>
        <dbReference type="Proteomes" id="UP000515156"/>
    </source>
</evidence>
<dbReference type="InParanoid" id="A0A6P7X4G7"/>
<keyword evidence="5 11" id="KW-0863">Zinc-finger</keyword>
<dbReference type="Pfam" id="PF01352">
    <property type="entry name" value="KRAB"/>
    <property type="match status" value="1"/>
</dbReference>
<dbReference type="Gene3D" id="6.10.140.140">
    <property type="match status" value="1"/>
</dbReference>
<evidence type="ECO:0000256" key="9">
    <source>
        <dbReference type="ARBA" id="ARBA00023163"/>
    </source>
</evidence>
<evidence type="ECO:0000259" key="13">
    <source>
        <dbReference type="PROSITE" id="PS50157"/>
    </source>
</evidence>
<dbReference type="RefSeq" id="XP_030050512.1">
    <property type="nucleotide sequence ID" value="XM_030194652.1"/>
</dbReference>
<dbReference type="OrthoDB" id="9892686at2759"/>
<accession>A0A6P7X4G7</accession>
<dbReference type="PANTHER" id="PTHR24393:SF15">
    <property type="entry name" value="IP01243P-RELATED"/>
    <property type="match status" value="1"/>
</dbReference>
<name>A0A6P7X4G7_9AMPH</name>
<dbReference type="FunFam" id="3.30.160.60:FF:000759">
    <property type="entry name" value="zinc finger protein 16"/>
    <property type="match status" value="4"/>
</dbReference>
<evidence type="ECO:0000256" key="1">
    <source>
        <dbReference type="ARBA" id="ARBA00004123"/>
    </source>
</evidence>
<dbReference type="GeneID" id="115464251"/>
<feature type="domain" description="C2H2-type" evidence="13">
    <location>
        <begin position="627"/>
        <end position="654"/>
    </location>
</feature>
<keyword evidence="15" id="KW-1185">Reference proteome</keyword>
<dbReference type="FunFam" id="3.30.160.60:FF:000739">
    <property type="entry name" value="Zgc:171418 protein"/>
    <property type="match status" value="2"/>
</dbReference>
<dbReference type="SMART" id="SM00349">
    <property type="entry name" value="KRAB"/>
    <property type="match status" value="1"/>
</dbReference>
<evidence type="ECO:0000256" key="11">
    <source>
        <dbReference type="PROSITE-ProRule" id="PRU00042"/>
    </source>
</evidence>
<dbReference type="SUPFAM" id="SSF57667">
    <property type="entry name" value="beta-beta-alpha zinc fingers"/>
    <property type="match status" value="8"/>
</dbReference>
<feature type="region of interest" description="Disordered" evidence="12">
    <location>
        <begin position="73"/>
        <end position="123"/>
    </location>
</feature>
<dbReference type="FunFam" id="3.30.160.60:FF:001011">
    <property type="entry name" value="Zinc finger protein 793"/>
    <property type="match status" value="1"/>
</dbReference>
<evidence type="ECO:0000256" key="10">
    <source>
        <dbReference type="ARBA" id="ARBA00023242"/>
    </source>
</evidence>
<dbReference type="Proteomes" id="UP000515156">
    <property type="component" value="Chromosome 1"/>
</dbReference>
<dbReference type="CDD" id="cd07765">
    <property type="entry name" value="KRAB_A-box"/>
    <property type="match status" value="1"/>
</dbReference>
<evidence type="ECO:0000256" key="6">
    <source>
        <dbReference type="ARBA" id="ARBA00022833"/>
    </source>
</evidence>
<organism evidence="15 16">
    <name type="scientific">Microcaecilia unicolor</name>
    <dbReference type="NCBI Taxonomy" id="1415580"/>
    <lineage>
        <taxon>Eukaryota</taxon>
        <taxon>Metazoa</taxon>
        <taxon>Chordata</taxon>
        <taxon>Craniata</taxon>
        <taxon>Vertebrata</taxon>
        <taxon>Euteleostomi</taxon>
        <taxon>Amphibia</taxon>
        <taxon>Gymnophiona</taxon>
        <taxon>Siphonopidae</taxon>
        <taxon>Microcaecilia</taxon>
    </lineage>
</organism>
<evidence type="ECO:0000256" key="12">
    <source>
        <dbReference type="SAM" id="MobiDB-lite"/>
    </source>
</evidence>
<protein>
    <submittedName>
        <fullName evidence="16">Zinc finger protein 260-like isoform X1</fullName>
    </submittedName>
</protein>
<sequence>MAAGLFAQQEPVTFEDITVYLSQEHWEYLNERQKELYREVMKENYKTLISLGADHKNINSEVLARIKQEEDPNVWDPKESEKRDVTHSYTEDRRNSDAETNHWKLSEQEKMSERDKEGTTSCSDWGEKGKSQCISEMKQNNSTEGLALCEHNTRSLSNTGEEQRTQMTAQRCLCDVCKLFLSDPVKSWQSSYTEERPSKYTDRGKTFSEMELHAQQKTCLKVTNFTYAECGKSIGRKNELDQKNNEETKMCTRTKKEKNVVNNITKFQKKNTIDRIFSCSGCDNNLNLEENIIINEKFHAGERPDSGTEHKKIQTGLQSVISKKSEKIFCRNASLSKYQILQKDNNLYNCSNCGKSICHKGKLTIDQKIHTGVKQTESAKCSKIFAKRALSMHQRIHRRVKPRTSTKCEKFSCQKIDLTNQQKSYVGMKLFTATDCGKIFSEKETLSTHQSIHTGVKPFMCTECGKCFNWKNSLTKHQKIHTGAKPFICTECGKCFNRKSNLSMHERIHTGLKSFTCSECGKSFLHKGNLTRHHVIHTGVKSFTCTECGKSFSGKGSLTEHQSIHTGVKPFKCMECGKSFYSKWKLITHERRHAGVKPFSCTECGKSFSEKTKLRIHERVHTGVKPFTCTECGKRFSEKGSLTRHQRIHTGVKQFKCMECGKCFNYKTNLTKHQRIHTGVKGFAYTEYGKSSTQG</sequence>
<feature type="domain" description="C2H2-type" evidence="13">
    <location>
        <begin position="277"/>
        <end position="304"/>
    </location>
</feature>
<dbReference type="GO" id="GO:0001228">
    <property type="term" value="F:DNA-binding transcription activator activity, RNA polymerase II-specific"/>
    <property type="evidence" value="ECO:0007669"/>
    <property type="project" value="TreeGrafter"/>
</dbReference>
<dbReference type="KEGG" id="muo:115464251"/>
<dbReference type="GO" id="GO:0005634">
    <property type="term" value="C:nucleus"/>
    <property type="evidence" value="ECO:0007669"/>
    <property type="project" value="UniProtKB-SubCell"/>
</dbReference>
<comment type="similarity">
    <text evidence="2">Belongs to the krueppel C2H2-type zinc-finger protein family.</text>
</comment>
<evidence type="ECO:0000256" key="7">
    <source>
        <dbReference type="ARBA" id="ARBA00023015"/>
    </source>
</evidence>
<evidence type="ECO:0000256" key="4">
    <source>
        <dbReference type="ARBA" id="ARBA00022737"/>
    </source>
</evidence>
<dbReference type="AlphaFoldDB" id="A0A6P7X4G7"/>
<evidence type="ECO:0000256" key="5">
    <source>
        <dbReference type="ARBA" id="ARBA00022771"/>
    </source>
</evidence>
<dbReference type="SUPFAM" id="SSF109640">
    <property type="entry name" value="KRAB domain (Kruppel-associated box)"/>
    <property type="match status" value="1"/>
</dbReference>
<keyword evidence="3" id="KW-0479">Metal-binding</keyword>
<comment type="subcellular location">
    <subcellularLocation>
        <location evidence="1">Nucleus</location>
    </subcellularLocation>
</comment>
<feature type="domain" description="C2H2-type" evidence="13">
    <location>
        <begin position="348"/>
        <end position="375"/>
    </location>
</feature>
<evidence type="ECO:0000256" key="3">
    <source>
        <dbReference type="ARBA" id="ARBA00022723"/>
    </source>
</evidence>
<feature type="domain" description="C2H2-type" evidence="13">
    <location>
        <begin position="487"/>
        <end position="514"/>
    </location>
</feature>
<feature type="domain" description="C2H2-type" evidence="13">
    <location>
        <begin position="459"/>
        <end position="486"/>
    </location>
</feature>
<dbReference type="GO" id="GO:0008270">
    <property type="term" value="F:zinc ion binding"/>
    <property type="evidence" value="ECO:0007669"/>
    <property type="project" value="UniProtKB-KW"/>
</dbReference>
<evidence type="ECO:0000313" key="16">
    <source>
        <dbReference type="RefSeq" id="XP_030050512.1"/>
    </source>
</evidence>
<feature type="compositionally biased region" description="Basic and acidic residues" evidence="12">
    <location>
        <begin position="73"/>
        <end position="118"/>
    </location>
</feature>
<dbReference type="FunCoup" id="A0A6P7X4G7">
    <property type="interactions" value="777"/>
</dbReference>
<dbReference type="PROSITE" id="PS00028">
    <property type="entry name" value="ZINC_FINGER_C2H2_1"/>
    <property type="match status" value="8"/>
</dbReference>
<feature type="domain" description="C2H2-type" evidence="13">
    <location>
        <begin position="655"/>
        <end position="682"/>
    </location>
</feature>
<dbReference type="InterPro" id="IPR013087">
    <property type="entry name" value="Znf_C2H2_type"/>
</dbReference>
<dbReference type="GO" id="GO:0000978">
    <property type="term" value="F:RNA polymerase II cis-regulatory region sequence-specific DNA binding"/>
    <property type="evidence" value="ECO:0007669"/>
    <property type="project" value="TreeGrafter"/>
</dbReference>
<evidence type="ECO:0000256" key="2">
    <source>
        <dbReference type="ARBA" id="ARBA00006991"/>
    </source>
</evidence>
<dbReference type="PANTHER" id="PTHR24393">
    <property type="entry name" value="ZINC FINGER PROTEIN"/>
    <property type="match status" value="1"/>
</dbReference>
<evidence type="ECO:0000256" key="8">
    <source>
        <dbReference type="ARBA" id="ARBA00023125"/>
    </source>
</evidence>
<dbReference type="PROSITE" id="PS50157">
    <property type="entry name" value="ZINC_FINGER_C2H2_2"/>
    <property type="match status" value="11"/>
</dbReference>
<dbReference type="InterPro" id="IPR036236">
    <property type="entry name" value="Znf_C2H2_sf"/>
</dbReference>
<keyword evidence="6" id="KW-0862">Zinc</keyword>
<keyword evidence="8" id="KW-0238">DNA-binding</keyword>
<feature type="domain" description="C2H2-type" evidence="13">
    <location>
        <begin position="571"/>
        <end position="598"/>
    </location>
</feature>
<keyword evidence="7" id="KW-0805">Transcription regulation</keyword>
<feature type="domain" description="C2H2-type" evidence="13">
    <location>
        <begin position="599"/>
        <end position="626"/>
    </location>
</feature>
<dbReference type="FunFam" id="3.30.160.60:FF:001753">
    <property type="entry name" value="Si:ch211-119o8.6"/>
    <property type="match status" value="1"/>
</dbReference>
<gene>
    <name evidence="16" type="primary">LOC115464251</name>
</gene>
<dbReference type="SMART" id="SM00355">
    <property type="entry name" value="ZnF_C2H2"/>
    <property type="match status" value="10"/>
</dbReference>
<dbReference type="Pfam" id="PF00096">
    <property type="entry name" value="zf-C2H2"/>
    <property type="match status" value="8"/>
</dbReference>
<feature type="domain" description="C2H2-type" evidence="13">
    <location>
        <begin position="515"/>
        <end position="542"/>
    </location>
</feature>